<evidence type="ECO:0000256" key="4">
    <source>
        <dbReference type="ARBA" id="ARBA00022490"/>
    </source>
</evidence>
<dbReference type="Gene3D" id="3.90.20.20">
    <property type="match status" value="1"/>
</dbReference>
<evidence type="ECO:0000256" key="12">
    <source>
        <dbReference type="RuleBase" id="RU004478"/>
    </source>
</evidence>
<evidence type="ECO:0000313" key="15">
    <source>
        <dbReference type="EMBL" id="SFE28696.1"/>
    </source>
</evidence>
<organism evidence="15 16">
    <name type="scientific">Alteribacillus iranensis</name>
    <dbReference type="NCBI Taxonomy" id="930128"/>
    <lineage>
        <taxon>Bacteria</taxon>
        <taxon>Bacillati</taxon>
        <taxon>Bacillota</taxon>
        <taxon>Bacilli</taxon>
        <taxon>Bacillales</taxon>
        <taxon>Bacillaceae</taxon>
        <taxon>Alteribacillus</taxon>
    </lineage>
</organism>
<sequence>MNDENKNTEEVTQEESFPDEEQETVANESAADQATDEEEVMDVIPEDIKKLKQEAEEWKNRTLRVQADLENVRRRNREERERDAKYRAQDLVQSLLPVVDNFERALQVETESEEAASLLEGVNMVYSQFLDALQSEGVEVIKTEGEPFDPHLHQAVMQVEEDGYESNQIVEELQKGYMLKDKVIRPAMVKVNA</sequence>
<dbReference type="Proteomes" id="UP000199516">
    <property type="component" value="Unassembled WGS sequence"/>
</dbReference>
<dbReference type="GO" id="GO:0051087">
    <property type="term" value="F:protein-folding chaperone binding"/>
    <property type="evidence" value="ECO:0007669"/>
    <property type="project" value="InterPro"/>
</dbReference>
<evidence type="ECO:0000256" key="13">
    <source>
        <dbReference type="SAM" id="Coils"/>
    </source>
</evidence>
<dbReference type="STRING" id="930128.SAMN05192532_101130"/>
<comment type="subunit">
    <text evidence="3 10">Homodimer.</text>
</comment>
<evidence type="ECO:0000256" key="14">
    <source>
        <dbReference type="SAM" id="MobiDB-lite"/>
    </source>
</evidence>
<dbReference type="GO" id="GO:0042803">
    <property type="term" value="F:protein homodimerization activity"/>
    <property type="evidence" value="ECO:0007669"/>
    <property type="project" value="InterPro"/>
</dbReference>
<protein>
    <recommendedName>
        <fullName evidence="8 10">Protein GrpE</fullName>
    </recommendedName>
    <alternativeName>
        <fullName evidence="9 10">HSP-70 cofactor</fullName>
    </alternativeName>
</protein>
<dbReference type="PRINTS" id="PR00773">
    <property type="entry name" value="GRPEPROTEIN"/>
</dbReference>
<feature type="compositionally biased region" description="Acidic residues" evidence="14">
    <location>
        <begin position="11"/>
        <end position="23"/>
    </location>
</feature>
<feature type="coiled-coil region" evidence="13">
    <location>
        <begin position="41"/>
        <end position="89"/>
    </location>
</feature>
<dbReference type="FunFam" id="2.30.22.10:FF:000001">
    <property type="entry name" value="Protein GrpE"/>
    <property type="match status" value="1"/>
</dbReference>
<dbReference type="SUPFAM" id="SSF51064">
    <property type="entry name" value="Head domain of nucleotide exchange factor GrpE"/>
    <property type="match status" value="1"/>
</dbReference>
<evidence type="ECO:0000256" key="5">
    <source>
        <dbReference type="ARBA" id="ARBA00023016"/>
    </source>
</evidence>
<dbReference type="GO" id="GO:0006457">
    <property type="term" value="P:protein folding"/>
    <property type="evidence" value="ECO:0007669"/>
    <property type="project" value="InterPro"/>
</dbReference>
<evidence type="ECO:0000256" key="3">
    <source>
        <dbReference type="ARBA" id="ARBA00011738"/>
    </source>
</evidence>
<evidence type="ECO:0000256" key="8">
    <source>
        <dbReference type="ARBA" id="ARBA00072274"/>
    </source>
</evidence>
<comment type="similarity">
    <text evidence="2 10 12">Belongs to the GrpE family.</text>
</comment>
<dbReference type="GO" id="GO:0000774">
    <property type="term" value="F:adenyl-nucleotide exchange factor activity"/>
    <property type="evidence" value="ECO:0007669"/>
    <property type="project" value="InterPro"/>
</dbReference>
<dbReference type="RefSeq" id="WP_091656111.1">
    <property type="nucleotide sequence ID" value="NZ_FONT01000001.1"/>
</dbReference>
<dbReference type="GO" id="GO:0005737">
    <property type="term" value="C:cytoplasm"/>
    <property type="evidence" value="ECO:0007669"/>
    <property type="project" value="UniProtKB-SubCell"/>
</dbReference>
<evidence type="ECO:0000256" key="11">
    <source>
        <dbReference type="RuleBase" id="RU000639"/>
    </source>
</evidence>
<keyword evidence="4 10" id="KW-0963">Cytoplasm</keyword>
<keyword evidence="5 10" id="KW-0346">Stress response</keyword>
<keyword evidence="13" id="KW-0175">Coiled coil</keyword>
<dbReference type="InterPro" id="IPR009012">
    <property type="entry name" value="GrpE_head"/>
</dbReference>
<gene>
    <name evidence="10" type="primary">grpE</name>
    <name evidence="15" type="ORF">SAMN05192532_101130</name>
</gene>
<dbReference type="EMBL" id="FONT01000001">
    <property type="protein sequence ID" value="SFE28696.1"/>
    <property type="molecule type" value="Genomic_DNA"/>
</dbReference>
<evidence type="ECO:0000256" key="1">
    <source>
        <dbReference type="ARBA" id="ARBA00004496"/>
    </source>
</evidence>
<reference evidence="15 16" key="1">
    <citation type="submission" date="2016-10" db="EMBL/GenBank/DDBJ databases">
        <authorList>
            <person name="de Groot N.N."/>
        </authorList>
    </citation>
    <scope>NUCLEOTIDE SEQUENCE [LARGE SCALE GENOMIC DNA]</scope>
    <source>
        <strain evidence="15 16">DSM 23995</strain>
    </source>
</reference>
<comment type="subcellular location">
    <subcellularLocation>
        <location evidence="1 10">Cytoplasm</location>
    </subcellularLocation>
</comment>
<dbReference type="SUPFAM" id="SSF58014">
    <property type="entry name" value="Coiled-coil domain of nucleotide exchange factor GrpE"/>
    <property type="match status" value="1"/>
</dbReference>
<name>A0A1I1ZAA7_9BACI</name>
<dbReference type="InterPro" id="IPR000740">
    <property type="entry name" value="GrpE"/>
</dbReference>
<feature type="region of interest" description="Disordered" evidence="14">
    <location>
        <begin position="1"/>
        <end position="41"/>
    </location>
</feature>
<evidence type="ECO:0000256" key="10">
    <source>
        <dbReference type="HAMAP-Rule" id="MF_01151"/>
    </source>
</evidence>
<dbReference type="PANTHER" id="PTHR21237">
    <property type="entry name" value="GRPE PROTEIN"/>
    <property type="match status" value="1"/>
</dbReference>
<proteinExistence type="inferred from homology"/>
<dbReference type="InterPro" id="IPR013805">
    <property type="entry name" value="GrpE_CC"/>
</dbReference>
<dbReference type="PROSITE" id="PS01071">
    <property type="entry name" value="GRPE"/>
    <property type="match status" value="1"/>
</dbReference>
<dbReference type="Gene3D" id="2.30.22.10">
    <property type="entry name" value="Head domain of nucleotide exchange factor GrpE"/>
    <property type="match status" value="1"/>
</dbReference>
<evidence type="ECO:0000256" key="2">
    <source>
        <dbReference type="ARBA" id="ARBA00009054"/>
    </source>
</evidence>
<keyword evidence="16" id="KW-1185">Reference proteome</keyword>
<dbReference type="OrthoDB" id="9812586at2"/>
<evidence type="ECO:0000256" key="6">
    <source>
        <dbReference type="ARBA" id="ARBA00023186"/>
    </source>
</evidence>
<dbReference type="GO" id="GO:0051082">
    <property type="term" value="F:unfolded protein binding"/>
    <property type="evidence" value="ECO:0007669"/>
    <property type="project" value="TreeGrafter"/>
</dbReference>
<dbReference type="AlphaFoldDB" id="A0A1I1ZAA7"/>
<dbReference type="NCBIfam" id="NF010738">
    <property type="entry name" value="PRK14140.1"/>
    <property type="match status" value="1"/>
</dbReference>
<comment type="function">
    <text evidence="7 10 11">Participates actively in the response to hyperosmotic and heat shock by preventing the aggregation of stress-denatured proteins, in association with DnaK and GrpE. It is the nucleotide exchange factor for DnaK and may function as a thermosensor. Unfolded proteins bind initially to DnaJ; upon interaction with the DnaJ-bound protein, DnaK hydrolyzes its bound ATP, resulting in the formation of a stable complex. GrpE releases ADP from DnaK; ATP binding to DnaK triggers the release of the substrate protein, thus completing the reaction cycle. Several rounds of ATP-dependent interactions between DnaJ, DnaK and GrpE are required for fully efficient folding.</text>
</comment>
<keyword evidence="6 10" id="KW-0143">Chaperone</keyword>
<dbReference type="HAMAP" id="MF_01151">
    <property type="entry name" value="GrpE"/>
    <property type="match status" value="1"/>
</dbReference>
<evidence type="ECO:0000256" key="9">
    <source>
        <dbReference type="ARBA" id="ARBA00076414"/>
    </source>
</evidence>
<dbReference type="PANTHER" id="PTHR21237:SF23">
    <property type="entry name" value="GRPE PROTEIN HOMOLOG, MITOCHONDRIAL"/>
    <property type="match status" value="1"/>
</dbReference>
<dbReference type="Pfam" id="PF01025">
    <property type="entry name" value="GrpE"/>
    <property type="match status" value="1"/>
</dbReference>
<evidence type="ECO:0000313" key="16">
    <source>
        <dbReference type="Proteomes" id="UP000199516"/>
    </source>
</evidence>
<accession>A0A1I1ZAA7</accession>
<dbReference type="CDD" id="cd00446">
    <property type="entry name" value="GrpE"/>
    <property type="match status" value="1"/>
</dbReference>
<evidence type="ECO:0000256" key="7">
    <source>
        <dbReference type="ARBA" id="ARBA00053401"/>
    </source>
</evidence>